<evidence type="ECO:0000313" key="1">
    <source>
        <dbReference type="EMBL" id="TGY97351.1"/>
    </source>
</evidence>
<dbReference type="Proteomes" id="UP000304953">
    <property type="component" value="Unassembled WGS sequence"/>
</dbReference>
<organism evidence="1 2">
    <name type="scientific">Petralouisia muris</name>
    <dbReference type="NCBI Taxonomy" id="3032872"/>
    <lineage>
        <taxon>Bacteria</taxon>
        <taxon>Bacillati</taxon>
        <taxon>Bacillota</taxon>
        <taxon>Clostridia</taxon>
        <taxon>Lachnospirales</taxon>
        <taxon>Lachnospiraceae</taxon>
        <taxon>Petralouisia</taxon>
    </lineage>
</organism>
<sequence>MRWIRSRAAGLCLMALLGIFANACSPYNLWDFLPEDTENIQSESVEDDKNKQKAESPTADTRQLERTPREQISVGKYAYEHLDEQGQVIYDEMLTAILNHEEKIRLSTTDLDLMRKAYTAVCGDYGGLFWVEGYVFTRYTKGEELVSLEFAPKYTMTEEERKITQDQIDEIVEMWLNGIFINDTDYDKAKYVYELLALNTEYVQDATDSQNIISVFIKQQTVCQGYACAVQYLLGQLGVQSVIVSGTALGDAHAWNLICLDGEYYYMDATWGNNGYRNQEGLETSFIDYNYMAMTTEEMLMGHVPDSEIELPECTAVMNNYYIKEGTYIEEWNPELMGAILSEAWMQGRVVTLRFSDDILKKQAFRYFIEEGYIADYCDGITEVNYIEDNMWKEISFCFN</sequence>
<gene>
    <name evidence="1" type="ORF">E5329_05430</name>
</gene>
<keyword evidence="2" id="KW-1185">Reference proteome</keyword>
<evidence type="ECO:0000313" key="2">
    <source>
        <dbReference type="Proteomes" id="UP000304953"/>
    </source>
</evidence>
<name>A0AC61RYY4_9FIRM</name>
<accession>A0AC61RYY4</accession>
<proteinExistence type="predicted"/>
<protein>
    <submittedName>
        <fullName evidence="1">Uncharacterized protein</fullName>
    </submittedName>
</protein>
<reference evidence="1" key="1">
    <citation type="submission" date="2019-04" db="EMBL/GenBank/DDBJ databases">
        <title>Microbes associate with the intestines of laboratory mice.</title>
        <authorList>
            <person name="Navarre W."/>
            <person name="Wong E."/>
            <person name="Huang K."/>
            <person name="Tropini C."/>
            <person name="Ng K."/>
            <person name="Yu B."/>
        </authorList>
    </citation>
    <scope>NUCLEOTIDE SEQUENCE</scope>
    <source>
        <strain evidence="1">NM01_1-7b</strain>
    </source>
</reference>
<comment type="caution">
    <text evidence="1">The sequence shown here is derived from an EMBL/GenBank/DDBJ whole genome shotgun (WGS) entry which is preliminary data.</text>
</comment>
<dbReference type="EMBL" id="SRYA01000008">
    <property type="protein sequence ID" value="TGY97351.1"/>
    <property type="molecule type" value="Genomic_DNA"/>
</dbReference>